<gene>
    <name evidence="1" type="ORF">LX66_3855</name>
</gene>
<reference evidence="1 2" key="1">
    <citation type="journal article" date="2013" name="Stand. Genomic Sci.">
        <title>Genomic Encyclopedia of Type Strains, Phase I: The one thousand microbial genomes (KMG-I) project.</title>
        <authorList>
            <person name="Kyrpides N.C."/>
            <person name="Woyke T."/>
            <person name="Eisen J.A."/>
            <person name="Garrity G."/>
            <person name="Lilburn T.G."/>
            <person name="Beck B.J."/>
            <person name="Whitman W.B."/>
            <person name="Hugenholtz P."/>
            <person name="Klenk H.P."/>
        </authorList>
    </citation>
    <scope>NUCLEOTIDE SEQUENCE [LARGE SCALE GENOMIC DNA]</scope>
    <source>
        <strain evidence="1 2">DSM 13484</strain>
    </source>
</reference>
<protein>
    <recommendedName>
        <fullName evidence="3">C2H2-type domain-containing protein</fullName>
    </recommendedName>
</protein>
<keyword evidence="2" id="KW-1185">Reference proteome</keyword>
<organism evidence="1 2">
    <name type="scientific">Chitinophaga japonensis</name>
    <name type="common">Flexibacter japonensis</name>
    <dbReference type="NCBI Taxonomy" id="104662"/>
    <lineage>
        <taxon>Bacteria</taxon>
        <taxon>Pseudomonadati</taxon>
        <taxon>Bacteroidota</taxon>
        <taxon>Chitinophagia</taxon>
        <taxon>Chitinophagales</taxon>
        <taxon>Chitinophagaceae</taxon>
        <taxon>Chitinophaga</taxon>
    </lineage>
</organism>
<dbReference type="Proteomes" id="UP000316778">
    <property type="component" value="Unassembled WGS sequence"/>
</dbReference>
<accession>A0A562T0I4</accession>
<sequence length="73" mass="8382">MELLWFLNPSLDADYGRYACCDCGTAFYYSPRLICHCNKCAIKALRCMLSETKDEARRCELQEQIALLTDCCS</sequence>
<dbReference type="AlphaFoldDB" id="A0A562T0I4"/>
<dbReference type="EMBL" id="VLLG01000004">
    <property type="protein sequence ID" value="TWI86596.1"/>
    <property type="molecule type" value="Genomic_DNA"/>
</dbReference>
<proteinExistence type="predicted"/>
<evidence type="ECO:0000313" key="1">
    <source>
        <dbReference type="EMBL" id="TWI86596.1"/>
    </source>
</evidence>
<name>A0A562T0I4_CHIJA</name>
<evidence type="ECO:0000313" key="2">
    <source>
        <dbReference type="Proteomes" id="UP000316778"/>
    </source>
</evidence>
<evidence type="ECO:0008006" key="3">
    <source>
        <dbReference type="Google" id="ProtNLM"/>
    </source>
</evidence>
<comment type="caution">
    <text evidence="1">The sequence shown here is derived from an EMBL/GenBank/DDBJ whole genome shotgun (WGS) entry which is preliminary data.</text>
</comment>